<comment type="similarity">
    <text evidence="1 4 5">Belongs to the cullin family.</text>
</comment>
<sequence length="731" mass="81838">MRARQAGTGGAAKKLVIKPLRAPSLPADFELATWHKLQAAVRAVHEKRPVESSLEELYRAVEDLCTHKMAAATYARLEHECEQHTERALRQLASASSSDPSAFLARVHGAWLDHCQQSLMIRSIFLVLDRTYPLQTAGVRSLWDMGLQHFRHHLLALPDVLVKTVGGVLLHVQRERQGEVIERSLLANLVRMFNALQVYAERFEGPLLEDTAAFYAAEATRLLDACAVGDYLRHVDTRLGDEAGRVHAYLHASTRKPLLAAVHAALLTPHAEALLERGFDALVEEARHADLRLMYSLYSHVGKLRLLKEAWAAHVKRVGSALVLDVEGEAGLIPRLLELKRACEELHVRAFERAEPFGYALREALEAVVNARANRPAELLAKFFDAQLRANAKGGGEEDVEHVLDAGISLFRYLSGKDLFEAFYKKDLAKRLLLGRSAHVDAEKLLVSKLKAECGAGFTNKLEGMFKDCELSAELTAAFHAAAPPLGLSDIELSTHVLTTGFWPPYPPIELNLPPQLCALQERFTAFYLGKHSGRRLTWVHALGHCVVRAQFAARAHELQLSTAQTVVCLLFNDAQQRALSLREIATGCGLEDKELRLTLQSLACGKVRVLVKEPRGREVDDGDAFSFHDGLQHKLHRIRVNTIQLRETAEEAEQTELKVCVDRQYQIDAAIVRTMKARKALSHTLLLTELYEQLKFPLTPVDLKKRIESLIDREYLERDPRAPSSYRYLA</sequence>
<dbReference type="InterPro" id="IPR001373">
    <property type="entry name" value="Cullin_N"/>
</dbReference>
<evidence type="ECO:0000313" key="8">
    <source>
        <dbReference type="Proteomes" id="UP000751190"/>
    </source>
</evidence>
<evidence type="ECO:0000256" key="4">
    <source>
        <dbReference type="PROSITE-ProRule" id="PRU00330"/>
    </source>
</evidence>
<dbReference type="FunFam" id="3.30.230.130:FF:000001">
    <property type="entry name" value="Cullin 4A"/>
    <property type="match status" value="1"/>
</dbReference>
<proteinExistence type="inferred from homology"/>
<evidence type="ECO:0000313" key="7">
    <source>
        <dbReference type="EMBL" id="KAG8461722.1"/>
    </source>
</evidence>
<dbReference type="FunFam" id="1.20.1310.10:FF:000035">
    <property type="entry name" value="Ubiquitin ligase subunit CulD, putative"/>
    <property type="match status" value="1"/>
</dbReference>
<dbReference type="FunFam" id="1.20.1310.10:FF:000001">
    <property type="entry name" value="Cullin 3"/>
    <property type="match status" value="1"/>
</dbReference>
<comment type="caution">
    <text evidence="7">The sequence shown here is derived from an EMBL/GenBank/DDBJ whole genome shotgun (WGS) entry which is preliminary data.</text>
</comment>
<dbReference type="InterPro" id="IPR016159">
    <property type="entry name" value="Cullin_repeat-like_dom_sf"/>
</dbReference>
<organism evidence="7 8">
    <name type="scientific">Diacronema lutheri</name>
    <name type="common">Unicellular marine alga</name>
    <name type="synonym">Monochrysis lutheri</name>
    <dbReference type="NCBI Taxonomy" id="2081491"/>
    <lineage>
        <taxon>Eukaryota</taxon>
        <taxon>Haptista</taxon>
        <taxon>Haptophyta</taxon>
        <taxon>Pavlovophyceae</taxon>
        <taxon>Pavlovales</taxon>
        <taxon>Pavlovaceae</taxon>
        <taxon>Diacronema</taxon>
    </lineage>
</organism>
<dbReference type="SMART" id="SM00884">
    <property type="entry name" value="Cullin_Nedd8"/>
    <property type="match status" value="1"/>
</dbReference>
<dbReference type="SUPFAM" id="SSF46785">
    <property type="entry name" value="Winged helix' DNA-binding domain"/>
    <property type="match status" value="1"/>
</dbReference>
<dbReference type="InterPro" id="IPR036317">
    <property type="entry name" value="Cullin_homology_sf"/>
</dbReference>
<dbReference type="InterPro" id="IPR036388">
    <property type="entry name" value="WH-like_DNA-bd_sf"/>
</dbReference>
<dbReference type="Gene3D" id="1.20.1310.10">
    <property type="entry name" value="Cullin Repeats"/>
    <property type="match status" value="4"/>
</dbReference>
<dbReference type="Pfam" id="PF26557">
    <property type="entry name" value="Cullin_AB"/>
    <property type="match status" value="1"/>
</dbReference>
<evidence type="ECO:0000259" key="6">
    <source>
        <dbReference type="PROSITE" id="PS50069"/>
    </source>
</evidence>
<feature type="domain" description="Cullin family profile" evidence="6">
    <location>
        <begin position="375"/>
        <end position="604"/>
    </location>
</feature>
<name>A0A8J6C4H4_DIALT</name>
<dbReference type="OMA" id="NYQEQTW"/>
<protein>
    <recommendedName>
        <fullName evidence="6">Cullin family profile domain-containing protein</fullName>
    </recommendedName>
</protein>
<dbReference type="EMBL" id="JAGTXO010000024">
    <property type="protein sequence ID" value="KAG8461722.1"/>
    <property type="molecule type" value="Genomic_DNA"/>
</dbReference>
<dbReference type="Pfam" id="PF00888">
    <property type="entry name" value="Cullin"/>
    <property type="match status" value="1"/>
</dbReference>
<evidence type="ECO:0000256" key="2">
    <source>
        <dbReference type="ARBA" id="ARBA00022499"/>
    </source>
</evidence>
<dbReference type="GO" id="GO:0006511">
    <property type="term" value="P:ubiquitin-dependent protein catabolic process"/>
    <property type="evidence" value="ECO:0007669"/>
    <property type="project" value="InterPro"/>
</dbReference>
<dbReference type="InterPro" id="IPR059120">
    <property type="entry name" value="Cullin-like_AB"/>
</dbReference>
<evidence type="ECO:0000256" key="3">
    <source>
        <dbReference type="ARBA" id="ARBA00022843"/>
    </source>
</evidence>
<dbReference type="SUPFAM" id="SSF75632">
    <property type="entry name" value="Cullin homology domain"/>
    <property type="match status" value="1"/>
</dbReference>
<dbReference type="SUPFAM" id="SSF74788">
    <property type="entry name" value="Cullin repeat-like"/>
    <property type="match status" value="1"/>
</dbReference>
<dbReference type="PANTHER" id="PTHR11932">
    <property type="entry name" value="CULLIN"/>
    <property type="match status" value="1"/>
</dbReference>
<reference evidence="7" key="1">
    <citation type="submission" date="2021-05" db="EMBL/GenBank/DDBJ databases">
        <title>The genome of the haptophyte Pavlova lutheri (Diacronema luteri, Pavlovales) - a model for lipid biosynthesis in eukaryotic algae.</title>
        <authorList>
            <person name="Hulatt C.J."/>
            <person name="Posewitz M.C."/>
        </authorList>
    </citation>
    <scope>NUCLEOTIDE SEQUENCE</scope>
    <source>
        <strain evidence="7">NIVA-4/92</strain>
    </source>
</reference>
<dbReference type="Proteomes" id="UP000751190">
    <property type="component" value="Unassembled WGS sequence"/>
</dbReference>
<gene>
    <name evidence="7" type="ORF">KFE25_001340</name>
</gene>
<dbReference type="FunFam" id="1.20.1310.10:FF:000002">
    <property type="entry name" value="cullin-3 isoform X1"/>
    <property type="match status" value="1"/>
</dbReference>
<dbReference type="InterPro" id="IPR019559">
    <property type="entry name" value="Cullin_neddylation_domain"/>
</dbReference>
<dbReference type="Pfam" id="PF10557">
    <property type="entry name" value="Cullin_Nedd8"/>
    <property type="match status" value="1"/>
</dbReference>
<dbReference type="Gene3D" id="1.10.10.10">
    <property type="entry name" value="Winged helix-like DNA-binding domain superfamily/Winged helix DNA-binding domain"/>
    <property type="match status" value="1"/>
</dbReference>
<dbReference type="InterPro" id="IPR016158">
    <property type="entry name" value="Cullin_homology"/>
</dbReference>
<dbReference type="SMART" id="SM00182">
    <property type="entry name" value="CULLIN"/>
    <property type="match status" value="1"/>
</dbReference>
<accession>A0A8J6C4H4</accession>
<evidence type="ECO:0000256" key="1">
    <source>
        <dbReference type="ARBA" id="ARBA00006019"/>
    </source>
</evidence>
<dbReference type="AlphaFoldDB" id="A0A8J6C4H4"/>
<dbReference type="FunFam" id="1.10.10.10:FF:000050">
    <property type="entry name" value="Cullin 4B"/>
    <property type="match status" value="1"/>
</dbReference>
<dbReference type="PROSITE" id="PS01256">
    <property type="entry name" value="CULLIN_1"/>
    <property type="match status" value="1"/>
</dbReference>
<dbReference type="OrthoDB" id="27073at2759"/>
<keyword evidence="2" id="KW-1017">Isopeptide bond</keyword>
<keyword evidence="3" id="KW-0832">Ubl conjugation</keyword>
<evidence type="ECO:0000256" key="5">
    <source>
        <dbReference type="RuleBase" id="RU003829"/>
    </source>
</evidence>
<dbReference type="Gene3D" id="3.30.230.130">
    <property type="entry name" value="Cullin, Chain C, Domain 2"/>
    <property type="match status" value="1"/>
</dbReference>
<dbReference type="GO" id="GO:0031461">
    <property type="term" value="C:cullin-RING ubiquitin ligase complex"/>
    <property type="evidence" value="ECO:0007669"/>
    <property type="project" value="InterPro"/>
</dbReference>
<dbReference type="InterPro" id="IPR016157">
    <property type="entry name" value="Cullin_CS"/>
</dbReference>
<dbReference type="InterPro" id="IPR045093">
    <property type="entry name" value="Cullin"/>
</dbReference>
<keyword evidence="8" id="KW-1185">Reference proteome</keyword>
<dbReference type="InterPro" id="IPR036390">
    <property type="entry name" value="WH_DNA-bd_sf"/>
</dbReference>
<dbReference type="GO" id="GO:0031625">
    <property type="term" value="F:ubiquitin protein ligase binding"/>
    <property type="evidence" value="ECO:0007669"/>
    <property type="project" value="InterPro"/>
</dbReference>
<dbReference type="PROSITE" id="PS50069">
    <property type="entry name" value="CULLIN_2"/>
    <property type="match status" value="1"/>
</dbReference>